<gene>
    <name evidence="3" type="ORF">Cni_G00681</name>
</gene>
<dbReference type="EMBL" id="CP136890">
    <property type="protein sequence ID" value="WOK91990.1"/>
    <property type="molecule type" value="Genomic_DNA"/>
</dbReference>
<name>A0AAQ3PZW5_9LILI</name>
<dbReference type="AlphaFoldDB" id="A0AAQ3PZW5"/>
<protein>
    <submittedName>
        <fullName evidence="3">IRK-interacting protein</fullName>
    </submittedName>
</protein>
<evidence type="ECO:0000259" key="2">
    <source>
        <dbReference type="Pfam" id="PF24994"/>
    </source>
</evidence>
<feature type="coiled-coil region" evidence="1">
    <location>
        <begin position="264"/>
        <end position="312"/>
    </location>
</feature>
<dbReference type="InterPro" id="IPR042316">
    <property type="entry name" value="IRKI-like"/>
</dbReference>
<organism evidence="3 4">
    <name type="scientific">Canna indica</name>
    <name type="common">Indian-shot</name>
    <dbReference type="NCBI Taxonomy" id="4628"/>
    <lineage>
        <taxon>Eukaryota</taxon>
        <taxon>Viridiplantae</taxon>
        <taxon>Streptophyta</taxon>
        <taxon>Embryophyta</taxon>
        <taxon>Tracheophyta</taxon>
        <taxon>Spermatophyta</taxon>
        <taxon>Magnoliopsida</taxon>
        <taxon>Liliopsida</taxon>
        <taxon>Zingiberales</taxon>
        <taxon>Cannaceae</taxon>
        <taxon>Canna</taxon>
    </lineage>
</organism>
<feature type="domain" description="GIL1/IRKI C-terminal" evidence="2">
    <location>
        <begin position="526"/>
        <end position="576"/>
    </location>
</feature>
<accession>A0AAQ3PZW5</accession>
<evidence type="ECO:0000256" key="1">
    <source>
        <dbReference type="SAM" id="Coils"/>
    </source>
</evidence>
<evidence type="ECO:0000313" key="3">
    <source>
        <dbReference type="EMBL" id="WOK91990.1"/>
    </source>
</evidence>
<evidence type="ECO:0000313" key="4">
    <source>
        <dbReference type="Proteomes" id="UP001327560"/>
    </source>
</evidence>
<dbReference type="Pfam" id="PF24994">
    <property type="entry name" value="GIL1_IRKI_C"/>
    <property type="match status" value="1"/>
</dbReference>
<keyword evidence="4" id="KW-1185">Reference proteome</keyword>
<proteinExistence type="predicted"/>
<dbReference type="InterPro" id="IPR056813">
    <property type="entry name" value="GIL1_IRKI_C"/>
</dbReference>
<dbReference type="PANTHER" id="PTHR31029">
    <property type="entry name" value="CYCLIN-DEPENDENT KINASE-LIKE PROTEIN"/>
    <property type="match status" value="1"/>
</dbReference>
<sequence>MDLPSDGVAEVHGIHRQDIQAAIVKAAELRALHASLLRGGAGGSPSVVRLTSGASPSVSRGANQFSVPEDYPVFTPSYEEEPLPGCHYHRPENRSLSQTWSAIGLGDGKITNGAVDFDNKSMNELSTSNNDPYISSAIEHLSNRTLCTNRMPLFKAASEADILKSTSRRTSSGEFGTVTTHDACKLETINMEVDGDQKKLKNVKSTVASCNPEQFVKTQPKSRGPVLSWLFPKSKKKTKPEMSPKMTESEDMSQLLKEWGVLSLESLKKELLEANENRDAALAEVSEMKSSLGELQQKLFSLEAYCEELKKALKQAMHAKSSQVPDRSNLSKRMKSFSSKKDNLMPVSEEVMVEGFLQIVSEARLSVKQFCKTLVQQIEETDDDLLDKINLLLQPYQMTLNSKFQKAVIYHLEALINQSLYEDFENCVFRKNGSPKFLDPRQECRENFSSFVSLRNLSWNEVLQKGTKFYSEDFSMFCDQKMSCIISLLNWSRPWPEELLQCFFVAAKCIWLLHLLAFSFSPPLIILRVEENREFDPIYMEDISLERHRAQPPVRVKIMVTPGFYVQDRVLRCRVLCRHGSVP</sequence>
<keyword evidence="1" id="KW-0175">Coiled coil</keyword>
<dbReference type="Proteomes" id="UP001327560">
    <property type="component" value="Chromosome 1"/>
</dbReference>
<dbReference type="PANTHER" id="PTHR31029:SF3">
    <property type="entry name" value="IRK-INTERACTING PROTEIN"/>
    <property type="match status" value="1"/>
</dbReference>
<reference evidence="3 4" key="1">
    <citation type="submission" date="2023-10" db="EMBL/GenBank/DDBJ databases">
        <title>Chromosome-scale genome assembly provides insights into flower coloration mechanisms of Canna indica.</title>
        <authorList>
            <person name="Li C."/>
        </authorList>
    </citation>
    <scope>NUCLEOTIDE SEQUENCE [LARGE SCALE GENOMIC DNA]</scope>
    <source>
        <tissue evidence="3">Flower</tissue>
    </source>
</reference>